<dbReference type="EMBL" id="JACDTQ010002883">
    <property type="protein sequence ID" value="KAF5915147.1"/>
    <property type="molecule type" value="Genomic_DNA"/>
</dbReference>
<feature type="region of interest" description="Disordered" evidence="1">
    <location>
        <begin position="76"/>
        <end position="96"/>
    </location>
</feature>
<reference evidence="2 3" key="1">
    <citation type="journal article" date="2020" name="Mol. Biol. Evol.">
        <title>Interspecific Gene Flow and the Evolution of Specialization in Black and White Rhinoceros.</title>
        <authorList>
            <person name="Moodley Y."/>
            <person name="Westbury M.V."/>
            <person name="Russo I.M."/>
            <person name="Gopalakrishnan S."/>
            <person name="Rakotoarivelo A."/>
            <person name="Olsen R.A."/>
            <person name="Prost S."/>
            <person name="Tunstall T."/>
            <person name="Ryder O.A."/>
            <person name="Dalen L."/>
            <person name="Bruford M.W."/>
        </authorList>
    </citation>
    <scope>NUCLEOTIDE SEQUENCE [LARGE SCALE GENOMIC DNA]</scope>
    <source>
        <strain evidence="2">SBR-YM</strain>
        <tissue evidence="2">Skin</tissue>
    </source>
</reference>
<dbReference type="AlphaFoldDB" id="A0A7J7EHK5"/>
<organism evidence="2 3">
    <name type="scientific">Diceros bicornis minor</name>
    <name type="common">South-central black rhinoceros</name>
    <dbReference type="NCBI Taxonomy" id="77932"/>
    <lineage>
        <taxon>Eukaryota</taxon>
        <taxon>Metazoa</taxon>
        <taxon>Chordata</taxon>
        <taxon>Craniata</taxon>
        <taxon>Vertebrata</taxon>
        <taxon>Euteleostomi</taxon>
        <taxon>Mammalia</taxon>
        <taxon>Eutheria</taxon>
        <taxon>Laurasiatheria</taxon>
        <taxon>Perissodactyla</taxon>
        <taxon>Rhinocerotidae</taxon>
        <taxon>Diceros</taxon>
    </lineage>
</organism>
<accession>A0A7J7EHK5</accession>
<evidence type="ECO:0000313" key="3">
    <source>
        <dbReference type="Proteomes" id="UP000551758"/>
    </source>
</evidence>
<protein>
    <submittedName>
        <fullName evidence="2">Uncharacterized protein</fullName>
    </submittedName>
</protein>
<dbReference type="Proteomes" id="UP000551758">
    <property type="component" value="Unassembled WGS sequence"/>
</dbReference>
<gene>
    <name evidence="2" type="ORF">HPG69_011610</name>
</gene>
<keyword evidence="3" id="KW-1185">Reference proteome</keyword>
<feature type="non-terminal residue" evidence="2">
    <location>
        <position position="1"/>
    </location>
</feature>
<evidence type="ECO:0000256" key="1">
    <source>
        <dbReference type="SAM" id="MobiDB-lite"/>
    </source>
</evidence>
<sequence>VQLKAWLLAQVNSCQYTGLQWVTGSQKLSTSFGTMPHGMTPTRRVTTLSSVPGPRRQGSELREWIRPIPLSGRTTKYQPSEDYTFGARGEKGEEEEQLRRMAPSLSLTVQPVLLWHSVLPPKEGFR</sequence>
<name>A0A7J7EHK5_DICBM</name>
<evidence type="ECO:0000313" key="2">
    <source>
        <dbReference type="EMBL" id="KAF5915147.1"/>
    </source>
</evidence>
<comment type="caution">
    <text evidence="2">The sequence shown here is derived from an EMBL/GenBank/DDBJ whole genome shotgun (WGS) entry which is preliminary data.</text>
</comment>
<feature type="region of interest" description="Disordered" evidence="1">
    <location>
        <begin position="32"/>
        <end position="59"/>
    </location>
</feature>
<proteinExistence type="predicted"/>